<dbReference type="RefSeq" id="WP_088620531.1">
    <property type="nucleotide sequence ID" value="NZ_CP022129.1"/>
</dbReference>
<dbReference type="EC" id="4.2.2.29" evidence="7"/>
<evidence type="ECO:0000256" key="6">
    <source>
        <dbReference type="ARBA" id="ARBA00023316"/>
    </source>
</evidence>
<dbReference type="CDD" id="cd08010">
    <property type="entry name" value="MltG_like"/>
    <property type="match status" value="1"/>
</dbReference>
<dbReference type="PANTHER" id="PTHR30518">
    <property type="entry name" value="ENDOLYTIC MUREIN TRANSGLYCOSYLASE"/>
    <property type="match status" value="1"/>
</dbReference>
<dbReference type="Pfam" id="PF02618">
    <property type="entry name" value="YceG"/>
    <property type="match status" value="1"/>
</dbReference>
<keyword evidence="4 7" id="KW-0472">Membrane</keyword>
<organism evidence="8 9">
    <name type="scientific">Methylovulum psychrotolerans</name>
    <dbReference type="NCBI Taxonomy" id="1704499"/>
    <lineage>
        <taxon>Bacteria</taxon>
        <taxon>Pseudomonadati</taxon>
        <taxon>Pseudomonadota</taxon>
        <taxon>Gammaproteobacteria</taxon>
        <taxon>Methylococcales</taxon>
        <taxon>Methylococcaceae</taxon>
        <taxon>Methylovulum</taxon>
    </lineage>
</organism>
<accession>A0A1Z4C2A7</accession>
<keyword evidence="6 7" id="KW-0961">Cell wall biogenesis/degradation</keyword>
<proteinExistence type="inferred from homology"/>
<dbReference type="KEGG" id="mpsy:CEK71_17190"/>
<gene>
    <name evidence="7" type="primary">mltG</name>
    <name evidence="8" type="ORF">CEK71_17190</name>
</gene>
<evidence type="ECO:0000256" key="3">
    <source>
        <dbReference type="ARBA" id="ARBA00022989"/>
    </source>
</evidence>
<dbReference type="AlphaFoldDB" id="A0A1Z4C2A7"/>
<keyword evidence="2 7" id="KW-0812">Transmembrane</keyword>
<evidence type="ECO:0000256" key="1">
    <source>
        <dbReference type="ARBA" id="ARBA00022475"/>
    </source>
</evidence>
<dbReference type="GO" id="GO:0009252">
    <property type="term" value="P:peptidoglycan biosynthetic process"/>
    <property type="evidence" value="ECO:0007669"/>
    <property type="project" value="UniProtKB-UniRule"/>
</dbReference>
<feature type="site" description="Important for catalytic activity" evidence="7">
    <location>
        <position position="214"/>
    </location>
</feature>
<comment type="similarity">
    <text evidence="7">Belongs to the transglycosylase MltG family.</text>
</comment>
<dbReference type="OrthoDB" id="9814591at2"/>
<protein>
    <recommendedName>
        <fullName evidence="7">Endolytic murein transglycosylase</fullName>
        <ecNumber evidence="7">4.2.2.29</ecNumber>
    </recommendedName>
    <alternativeName>
        <fullName evidence="7">Peptidoglycan lytic transglycosylase</fullName>
    </alternativeName>
    <alternativeName>
        <fullName evidence="7">Peptidoglycan polymerization terminase</fullName>
    </alternativeName>
</protein>
<dbReference type="GO" id="GO:0071555">
    <property type="term" value="P:cell wall organization"/>
    <property type="evidence" value="ECO:0007669"/>
    <property type="project" value="UniProtKB-KW"/>
</dbReference>
<dbReference type="GO" id="GO:0008932">
    <property type="term" value="F:lytic endotransglycosylase activity"/>
    <property type="evidence" value="ECO:0007669"/>
    <property type="project" value="UniProtKB-UniRule"/>
</dbReference>
<dbReference type="Gene3D" id="3.30.160.60">
    <property type="entry name" value="Classic Zinc Finger"/>
    <property type="match status" value="1"/>
</dbReference>
<keyword evidence="5 7" id="KW-0456">Lyase</keyword>
<dbReference type="Proteomes" id="UP000197019">
    <property type="component" value="Chromosome"/>
</dbReference>
<evidence type="ECO:0000313" key="9">
    <source>
        <dbReference type="Proteomes" id="UP000197019"/>
    </source>
</evidence>
<reference evidence="8 9" key="1">
    <citation type="submission" date="2017-06" db="EMBL/GenBank/DDBJ databases">
        <title>Genome Sequencing of the methanotroph Methylovulum psychrotolerants str. HV10-M2 isolated from a high-altitude environment.</title>
        <authorList>
            <person name="Mateos-Rivera A."/>
        </authorList>
    </citation>
    <scope>NUCLEOTIDE SEQUENCE [LARGE SCALE GENOMIC DNA]</scope>
    <source>
        <strain evidence="8 9">HV10_M2</strain>
    </source>
</reference>
<evidence type="ECO:0000313" key="8">
    <source>
        <dbReference type="EMBL" id="ASF47661.1"/>
    </source>
</evidence>
<evidence type="ECO:0000256" key="5">
    <source>
        <dbReference type="ARBA" id="ARBA00023239"/>
    </source>
</evidence>
<dbReference type="NCBIfam" id="TIGR00247">
    <property type="entry name" value="endolytic transglycosylase MltG"/>
    <property type="match status" value="1"/>
</dbReference>
<dbReference type="HAMAP" id="MF_02065">
    <property type="entry name" value="MltG"/>
    <property type="match status" value="1"/>
</dbReference>
<dbReference type="Gene3D" id="3.30.1490.480">
    <property type="entry name" value="Endolytic murein transglycosylase"/>
    <property type="match status" value="1"/>
</dbReference>
<comment type="catalytic activity">
    <reaction evidence="7">
        <text>a peptidoglycan chain = a peptidoglycan chain with N-acetyl-1,6-anhydromuramyl-[peptide] at the reducing end + a peptidoglycan chain with N-acetylglucosamine at the non-reducing end.</text>
        <dbReference type="EC" id="4.2.2.29"/>
    </reaction>
</comment>
<evidence type="ECO:0000256" key="2">
    <source>
        <dbReference type="ARBA" id="ARBA00022692"/>
    </source>
</evidence>
<dbReference type="PROSITE" id="PS51257">
    <property type="entry name" value="PROKAR_LIPOPROTEIN"/>
    <property type="match status" value="1"/>
</dbReference>
<dbReference type="GO" id="GO:0005886">
    <property type="term" value="C:plasma membrane"/>
    <property type="evidence" value="ECO:0007669"/>
    <property type="project" value="UniProtKB-UniRule"/>
</dbReference>
<evidence type="ECO:0000256" key="4">
    <source>
        <dbReference type="ARBA" id="ARBA00023136"/>
    </source>
</evidence>
<keyword evidence="7" id="KW-0997">Cell inner membrane</keyword>
<keyword evidence="1 7" id="KW-1003">Cell membrane</keyword>
<evidence type="ECO:0000256" key="7">
    <source>
        <dbReference type="HAMAP-Rule" id="MF_02065"/>
    </source>
</evidence>
<sequence length="331" mass="36552">MRYKVWLAAAALIACLGVGVGWSYYAALTDVVVSVPVTVEVVKGDSFTRIIEKLQAQQVPINGLWFKLLALPGDGYKRVKTGEYELPAGLTQPDILALLLAGKTKRYAITIPEGWNFSQLRRAVEQNPHLEHTLNGLEPVALMAKLGATATHPEGAFFPDTYFFEKHTSDVALLQRAYLKMQQVIAREWPHKAEQLPYKNAYEALIMASIIEKETAAEPERPQIAGVFVRRLQQGMRLQTDPTVIYGLGTAYQGDITYKDLKTLTPYNTYLITGLPPTPIAMPGLAAIKAALHPDTSASLYFVARGDGTHVFSANLAAHNQAVNQYQRKSK</sequence>
<name>A0A1Z4C2A7_9GAMM</name>
<keyword evidence="9" id="KW-1185">Reference proteome</keyword>
<dbReference type="PANTHER" id="PTHR30518:SF2">
    <property type="entry name" value="ENDOLYTIC MUREIN TRANSGLYCOSYLASE"/>
    <property type="match status" value="1"/>
</dbReference>
<dbReference type="EMBL" id="CP022129">
    <property type="protein sequence ID" value="ASF47661.1"/>
    <property type="molecule type" value="Genomic_DNA"/>
</dbReference>
<keyword evidence="3 7" id="KW-1133">Transmembrane helix</keyword>
<dbReference type="InterPro" id="IPR003770">
    <property type="entry name" value="MLTG-like"/>
</dbReference>
<comment type="function">
    <text evidence="7">Functions as a peptidoglycan terminase that cleaves nascent peptidoglycan strands endolytically to terminate their elongation.</text>
</comment>